<sequence length="419" mass="45700">MTAESSAVAAVEDAYRQEWAKVVATTLRVVRDLQIAEDCVQEAFTSALLKWPEEGVPDRPGAWLTTVAVRNALQVHRRNATLARKLPHLHTDAQDVPVDPAAGTAFVQLPDDRLRLMFTCCHPALSPEARVALTLRLVCGLTSGEVAKAFLVTQPTMQARITRAKKKIADAGIAYRTPEPHEFDERLSSVLDTVHLVFNEGHLPASGDRLTRIDLIDAALQLARMLHELLPHSAETTSLLALLLLTEARRDARTDAEGSAIDLERQDRSLWDQAGIGEGLQLLASAAGQRDCGRYTVMASLAAVHDTSPSWAATDWPQIVALYDVLQQHWPTPVVALARAVAVSFASGPDTGLAALEPLLAEPALATYTYLPAARADMLRRLGRFEEAGAGYREAMLLTANDVEARFFQERIDGLPPVH</sequence>
<feature type="domain" description="RNA polymerase sigma-70 region 2" evidence="5">
    <location>
        <begin position="21"/>
        <end position="80"/>
    </location>
</feature>
<dbReference type="GO" id="GO:0016987">
    <property type="term" value="F:sigma factor activity"/>
    <property type="evidence" value="ECO:0007669"/>
    <property type="project" value="UniProtKB-KW"/>
</dbReference>
<keyword evidence="4" id="KW-0804">Transcription</keyword>
<dbReference type="Pfam" id="PF20239">
    <property type="entry name" value="DUF6596"/>
    <property type="match status" value="1"/>
</dbReference>
<keyword evidence="3" id="KW-0731">Sigma factor</keyword>
<comment type="similarity">
    <text evidence="1">Belongs to the sigma-70 factor family. ECF subfamily.</text>
</comment>
<evidence type="ECO:0000256" key="3">
    <source>
        <dbReference type="ARBA" id="ARBA00023082"/>
    </source>
</evidence>
<gene>
    <name evidence="8" type="ORF">HNR15_003257</name>
</gene>
<feature type="domain" description="RNA polymerase sigma factor 70 region 4 type 2" evidence="6">
    <location>
        <begin position="117"/>
        <end position="168"/>
    </location>
</feature>
<dbReference type="Proteomes" id="UP000571817">
    <property type="component" value="Unassembled WGS sequence"/>
</dbReference>
<organism evidence="8 9">
    <name type="scientific">Allobranchiibius huperziae</name>
    <dbReference type="NCBI Taxonomy" id="1874116"/>
    <lineage>
        <taxon>Bacteria</taxon>
        <taxon>Bacillati</taxon>
        <taxon>Actinomycetota</taxon>
        <taxon>Actinomycetes</taxon>
        <taxon>Micrococcales</taxon>
        <taxon>Dermacoccaceae</taxon>
        <taxon>Allobranchiibius</taxon>
    </lineage>
</organism>
<keyword evidence="9" id="KW-1185">Reference proteome</keyword>
<dbReference type="PANTHER" id="PTHR47756:SF2">
    <property type="entry name" value="BLL6612 PROTEIN"/>
    <property type="match status" value="1"/>
</dbReference>
<dbReference type="InterPro" id="IPR013325">
    <property type="entry name" value="RNA_pol_sigma_r2"/>
</dbReference>
<dbReference type="GO" id="GO:0003677">
    <property type="term" value="F:DNA binding"/>
    <property type="evidence" value="ECO:0007669"/>
    <property type="project" value="InterPro"/>
</dbReference>
<dbReference type="AlphaFoldDB" id="A0A853DMS5"/>
<dbReference type="EMBL" id="JACCFW010000001">
    <property type="protein sequence ID" value="NYJ76294.1"/>
    <property type="molecule type" value="Genomic_DNA"/>
</dbReference>
<name>A0A853DMS5_9MICO</name>
<dbReference type="Pfam" id="PF04542">
    <property type="entry name" value="Sigma70_r2"/>
    <property type="match status" value="1"/>
</dbReference>
<evidence type="ECO:0000259" key="6">
    <source>
        <dbReference type="Pfam" id="PF08281"/>
    </source>
</evidence>
<dbReference type="InterPro" id="IPR036388">
    <property type="entry name" value="WH-like_DNA-bd_sf"/>
</dbReference>
<evidence type="ECO:0000313" key="8">
    <source>
        <dbReference type="EMBL" id="NYJ76294.1"/>
    </source>
</evidence>
<proteinExistence type="inferred from homology"/>
<evidence type="ECO:0000259" key="7">
    <source>
        <dbReference type="Pfam" id="PF20239"/>
    </source>
</evidence>
<dbReference type="SUPFAM" id="SSF88659">
    <property type="entry name" value="Sigma3 and sigma4 domains of RNA polymerase sigma factors"/>
    <property type="match status" value="1"/>
</dbReference>
<dbReference type="RefSeq" id="WP_179483368.1">
    <property type="nucleotide sequence ID" value="NZ_JACCFW010000001.1"/>
</dbReference>
<evidence type="ECO:0000256" key="1">
    <source>
        <dbReference type="ARBA" id="ARBA00010641"/>
    </source>
</evidence>
<evidence type="ECO:0000256" key="2">
    <source>
        <dbReference type="ARBA" id="ARBA00023015"/>
    </source>
</evidence>
<dbReference type="PANTHER" id="PTHR47756">
    <property type="entry name" value="BLL6612 PROTEIN-RELATED"/>
    <property type="match status" value="1"/>
</dbReference>
<comment type="caution">
    <text evidence="8">The sequence shown here is derived from an EMBL/GenBank/DDBJ whole genome shotgun (WGS) entry which is preliminary data.</text>
</comment>
<dbReference type="InterPro" id="IPR007627">
    <property type="entry name" value="RNA_pol_sigma70_r2"/>
</dbReference>
<evidence type="ECO:0000259" key="5">
    <source>
        <dbReference type="Pfam" id="PF04542"/>
    </source>
</evidence>
<dbReference type="Gene3D" id="1.10.1740.10">
    <property type="match status" value="1"/>
</dbReference>
<accession>A0A853DMS5</accession>
<dbReference type="InterPro" id="IPR046531">
    <property type="entry name" value="DUF6596"/>
</dbReference>
<dbReference type="InterPro" id="IPR013324">
    <property type="entry name" value="RNA_pol_sigma_r3/r4-like"/>
</dbReference>
<keyword evidence="2" id="KW-0805">Transcription regulation</keyword>
<dbReference type="NCBIfam" id="TIGR02937">
    <property type="entry name" value="sigma70-ECF"/>
    <property type="match status" value="1"/>
</dbReference>
<feature type="domain" description="DUF6596" evidence="7">
    <location>
        <begin position="186"/>
        <end position="287"/>
    </location>
</feature>
<evidence type="ECO:0000256" key="4">
    <source>
        <dbReference type="ARBA" id="ARBA00023163"/>
    </source>
</evidence>
<dbReference type="InterPro" id="IPR013249">
    <property type="entry name" value="RNA_pol_sigma70_r4_t2"/>
</dbReference>
<dbReference type="GO" id="GO:0006352">
    <property type="term" value="P:DNA-templated transcription initiation"/>
    <property type="evidence" value="ECO:0007669"/>
    <property type="project" value="InterPro"/>
</dbReference>
<dbReference type="Pfam" id="PF08281">
    <property type="entry name" value="Sigma70_r4_2"/>
    <property type="match status" value="1"/>
</dbReference>
<dbReference type="SUPFAM" id="SSF88946">
    <property type="entry name" value="Sigma2 domain of RNA polymerase sigma factors"/>
    <property type="match status" value="1"/>
</dbReference>
<dbReference type="Gene3D" id="1.10.10.10">
    <property type="entry name" value="Winged helix-like DNA-binding domain superfamily/Winged helix DNA-binding domain"/>
    <property type="match status" value="1"/>
</dbReference>
<protein>
    <submittedName>
        <fullName evidence="8">RNA polymerase sigma-70 factor (ECF subfamily)</fullName>
    </submittedName>
</protein>
<dbReference type="InterPro" id="IPR014284">
    <property type="entry name" value="RNA_pol_sigma-70_dom"/>
</dbReference>
<evidence type="ECO:0000313" key="9">
    <source>
        <dbReference type="Proteomes" id="UP000571817"/>
    </source>
</evidence>
<reference evidence="8 9" key="1">
    <citation type="submission" date="2020-07" db="EMBL/GenBank/DDBJ databases">
        <title>Sequencing the genomes of 1000 actinobacteria strains.</title>
        <authorList>
            <person name="Klenk H.-P."/>
        </authorList>
    </citation>
    <scope>NUCLEOTIDE SEQUENCE [LARGE SCALE GENOMIC DNA]</scope>
    <source>
        <strain evidence="8 9">DSM 29531</strain>
    </source>
</reference>